<proteinExistence type="inferred from homology"/>
<evidence type="ECO:0000256" key="2">
    <source>
        <dbReference type="ARBA" id="ARBA00007840"/>
    </source>
</evidence>
<evidence type="ECO:0000256" key="4">
    <source>
        <dbReference type="ARBA" id="ARBA00023251"/>
    </source>
</evidence>
<dbReference type="InterPro" id="IPR050491">
    <property type="entry name" value="AmpC-like"/>
</dbReference>
<evidence type="ECO:0000256" key="3">
    <source>
        <dbReference type="ARBA" id="ARBA00022801"/>
    </source>
</evidence>
<comment type="catalytic activity">
    <reaction evidence="1 5">
        <text>a beta-lactam + H2O = a substituted beta-amino acid</text>
        <dbReference type="Rhea" id="RHEA:20401"/>
        <dbReference type="ChEBI" id="CHEBI:15377"/>
        <dbReference type="ChEBI" id="CHEBI:35627"/>
        <dbReference type="ChEBI" id="CHEBI:140347"/>
        <dbReference type="EC" id="3.5.2.6"/>
    </reaction>
</comment>
<feature type="domain" description="Beta-lactamase-related" evidence="6">
    <location>
        <begin position="17"/>
        <end position="328"/>
    </location>
</feature>
<dbReference type="GO" id="GO:0030288">
    <property type="term" value="C:outer membrane-bounded periplasmic space"/>
    <property type="evidence" value="ECO:0007669"/>
    <property type="project" value="InterPro"/>
</dbReference>
<dbReference type="AlphaFoldDB" id="A0A9W6QAE3"/>
<evidence type="ECO:0000256" key="1">
    <source>
        <dbReference type="ARBA" id="ARBA00001526"/>
    </source>
</evidence>
<dbReference type="Gene3D" id="3.40.710.10">
    <property type="entry name" value="DD-peptidase/beta-lactamase superfamily"/>
    <property type="match status" value="1"/>
</dbReference>
<dbReference type="GO" id="GO:0008800">
    <property type="term" value="F:beta-lactamase activity"/>
    <property type="evidence" value="ECO:0007669"/>
    <property type="project" value="UniProtKB-UniRule"/>
</dbReference>
<dbReference type="Pfam" id="PF00144">
    <property type="entry name" value="Beta-lactamase"/>
    <property type="match status" value="1"/>
</dbReference>
<dbReference type="InterPro" id="IPR012338">
    <property type="entry name" value="Beta-lactam/transpept-like"/>
</dbReference>
<gene>
    <name evidence="7" type="ORF">Kpho02_37680</name>
</gene>
<name>A0A9W6QAE3_9ACTN</name>
<accession>A0A9W6QAE3</accession>
<keyword evidence="4 5" id="KW-0046">Antibiotic resistance</keyword>
<dbReference type="GO" id="GO:0017001">
    <property type="term" value="P:antibiotic catabolic process"/>
    <property type="evidence" value="ECO:0007669"/>
    <property type="project" value="InterPro"/>
</dbReference>
<dbReference type="PROSITE" id="PS00336">
    <property type="entry name" value="BETA_LACTAMASE_C"/>
    <property type="match status" value="1"/>
</dbReference>
<evidence type="ECO:0000256" key="5">
    <source>
        <dbReference type="RuleBase" id="RU361140"/>
    </source>
</evidence>
<protein>
    <recommendedName>
        <fullName evidence="5">Beta-lactamase</fullName>
        <ecNumber evidence="5">3.5.2.6</ecNumber>
    </recommendedName>
</protein>
<evidence type="ECO:0000313" key="7">
    <source>
        <dbReference type="EMBL" id="GLW71469.1"/>
    </source>
</evidence>
<dbReference type="PANTHER" id="PTHR46825:SF7">
    <property type="entry name" value="D-ALANYL-D-ALANINE CARBOXYPEPTIDASE"/>
    <property type="match status" value="1"/>
</dbReference>
<reference evidence="7" key="1">
    <citation type="submission" date="2023-02" db="EMBL/GenBank/DDBJ databases">
        <title>Kitasatospora phosalacinea NBRC 14627.</title>
        <authorList>
            <person name="Ichikawa N."/>
            <person name="Sato H."/>
            <person name="Tonouchi N."/>
        </authorList>
    </citation>
    <scope>NUCLEOTIDE SEQUENCE</scope>
    <source>
        <strain evidence="7">NBRC 14627</strain>
    </source>
</reference>
<evidence type="ECO:0000259" key="6">
    <source>
        <dbReference type="Pfam" id="PF00144"/>
    </source>
</evidence>
<dbReference type="PANTHER" id="PTHR46825">
    <property type="entry name" value="D-ALANYL-D-ALANINE-CARBOXYPEPTIDASE/ENDOPEPTIDASE AMPH"/>
    <property type="match status" value="1"/>
</dbReference>
<dbReference type="InterPro" id="IPR001466">
    <property type="entry name" value="Beta-lactam-related"/>
</dbReference>
<evidence type="ECO:0000313" key="8">
    <source>
        <dbReference type="Proteomes" id="UP001165041"/>
    </source>
</evidence>
<dbReference type="InterPro" id="IPR001586">
    <property type="entry name" value="Beta-lactam_class-C_AS"/>
</dbReference>
<dbReference type="RefSeq" id="WP_285737232.1">
    <property type="nucleotide sequence ID" value="NZ_BSSA01000012.1"/>
</dbReference>
<keyword evidence="3 5" id="KW-0378">Hydrolase</keyword>
<dbReference type="EMBL" id="BSSA01000012">
    <property type="protein sequence ID" value="GLW71469.1"/>
    <property type="molecule type" value="Genomic_DNA"/>
</dbReference>
<comment type="caution">
    <text evidence="7">The sequence shown here is derived from an EMBL/GenBank/DDBJ whole genome shotgun (WGS) entry which is preliminary data.</text>
</comment>
<dbReference type="GO" id="GO:0046677">
    <property type="term" value="P:response to antibiotic"/>
    <property type="evidence" value="ECO:0007669"/>
    <property type="project" value="UniProtKB-UniRule"/>
</dbReference>
<dbReference type="SUPFAM" id="SSF56601">
    <property type="entry name" value="beta-lactamase/transpeptidase-like"/>
    <property type="match status" value="1"/>
</dbReference>
<comment type="similarity">
    <text evidence="2 5">Belongs to the class-C beta-lactamase family.</text>
</comment>
<dbReference type="EC" id="3.5.2.6" evidence="5"/>
<dbReference type="Proteomes" id="UP001165041">
    <property type="component" value="Unassembled WGS sequence"/>
</dbReference>
<organism evidence="7 8">
    <name type="scientific">Kitasatospora phosalacinea</name>
    <dbReference type="NCBI Taxonomy" id="2065"/>
    <lineage>
        <taxon>Bacteria</taxon>
        <taxon>Bacillati</taxon>
        <taxon>Actinomycetota</taxon>
        <taxon>Actinomycetes</taxon>
        <taxon>Kitasatosporales</taxon>
        <taxon>Streptomycetaceae</taxon>
        <taxon>Kitasatospora</taxon>
    </lineage>
</organism>
<sequence length="349" mass="35927">MSGVADRAGEVADAVAAAVRAGAASSATAVVVAVAVGDREQVRCFGRTGRGRAAPCTPDTVFELGSVSKTFTALLLAAMAADGELALHDPVAHLLPADWPGPTVRSGGPVRLLHLATHTSGLPRLPPGLLVSALPTWGGNPYAAFGEEELRAALARTTVRAAPGSRYRYSNYGVGLLGRALAERAGLSYGGLLARRVLSPLGLGATTCAPDAAGRAVGHRHGRALPPWRIPGLPGAGAVRASGADLLRYLRAHLDAGPADLAAALREVRRPRLRLPGSGDELCLVWNRRRSAGRDLYFHSGGTRGFTAFVGFSPQGSVAVAALANAGPVLNGRFVQAGYEVLRAAGRQA</sequence>